<evidence type="ECO:0000313" key="12">
    <source>
        <dbReference type="Proteomes" id="UP001597295"/>
    </source>
</evidence>
<comment type="caution">
    <text evidence="11">The sequence shown here is derived from an EMBL/GenBank/DDBJ whole genome shotgun (WGS) entry which is preliminary data.</text>
</comment>
<evidence type="ECO:0000256" key="1">
    <source>
        <dbReference type="ARBA" id="ARBA00004117"/>
    </source>
</evidence>
<gene>
    <name evidence="11" type="ORF">ACFSM5_05645</name>
</gene>
<evidence type="ECO:0000256" key="7">
    <source>
        <dbReference type="ARBA" id="ARBA00023143"/>
    </source>
</evidence>
<dbReference type="InterPro" id="IPR022781">
    <property type="entry name" value="Flagellar_biosynth_FliO"/>
</dbReference>
<feature type="compositionally biased region" description="Basic and acidic residues" evidence="9">
    <location>
        <begin position="114"/>
        <end position="123"/>
    </location>
</feature>
<dbReference type="Proteomes" id="UP001597295">
    <property type="component" value="Unassembled WGS sequence"/>
</dbReference>
<evidence type="ECO:0000256" key="9">
    <source>
        <dbReference type="SAM" id="MobiDB-lite"/>
    </source>
</evidence>
<dbReference type="InterPro" id="IPR052205">
    <property type="entry name" value="FliO/MopB"/>
</dbReference>
<proteinExistence type="inferred from homology"/>
<organism evidence="11 12">
    <name type="scientific">Lacibacterium aquatile</name>
    <dbReference type="NCBI Taxonomy" id="1168082"/>
    <lineage>
        <taxon>Bacteria</taxon>
        <taxon>Pseudomonadati</taxon>
        <taxon>Pseudomonadota</taxon>
        <taxon>Alphaproteobacteria</taxon>
        <taxon>Rhodospirillales</taxon>
        <taxon>Rhodospirillaceae</taxon>
    </lineage>
</organism>
<protein>
    <submittedName>
        <fullName evidence="11">FliO/MopB family protein</fullName>
    </submittedName>
</protein>
<dbReference type="EMBL" id="JBHUIP010000004">
    <property type="protein sequence ID" value="MFD2262364.1"/>
    <property type="molecule type" value="Genomic_DNA"/>
</dbReference>
<evidence type="ECO:0000256" key="4">
    <source>
        <dbReference type="ARBA" id="ARBA00022692"/>
    </source>
</evidence>
<accession>A0ABW5DR39</accession>
<feature type="region of interest" description="Disordered" evidence="9">
    <location>
        <begin position="82"/>
        <end position="123"/>
    </location>
</feature>
<sequence>MTDPMAYAQAIAALVGVLILLWVLALVLKRYAGNGARRWGRSKRLGLVEVLPIDSKRRVVLIRRDDQEHLLLIGGEHDLLVSTHDAPPEAPRPRKAARKGGDDDFDATLASLSVDKDKREPTL</sequence>
<evidence type="ECO:0000256" key="2">
    <source>
        <dbReference type="ARBA" id="ARBA00004236"/>
    </source>
</evidence>
<evidence type="ECO:0000313" key="11">
    <source>
        <dbReference type="EMBL" id="MFD2262364.1"/>
    </source>
</evidence>
<keyword evidence="12" id="KW-1185">Reference proteome</keyword>
<dbReference type="PANTHER" id="PTHR38766">
    <property type="entry name" value="FLAGELLAR PROTEIN FLIO"/>
    <property type="match status" value="1"/>
</dbReference>
<evidence type="ECO:0000256" key="5">
    <source>
        <dbReference type="ARBA" id="ARBA00022989"/>
    </source>
</evidence>
<evidence type="ECO:0000256" key="6">
    <source>
        <dbReference type="ARBA" id="ARBA00023136"/>
    </source>
</evidence>
<comment type="similarity">
    <text evidence="8">Belongs to the FliO/MopB family.</text>
</comment>
<dbReference type="RefSeq" id="WP_379875313.1">
    <property type="nucleotide sequence ID" value="NZ_JBHUIP010000004.1"/>
</dbReference>
<dbReference type="PANTHER" id="PTHR38766:SF1">
    <property type="entry name" value="FLAGELLAR PROTEIN FLIO"/>
    <property type="match status" value="1"/>
</dbReference>
<keyword evidence="5 10" id="KW-1133">Transmembrane helix</keyword>
<dbReference type="Pfam" id="PF04347">
    <property type="entry name" value="FliO"/>
    <property type="match status" value="1"/>
</dbReference>
<reference evidence="12" key="1">
    <citation type="journal article" date="2019" name="Int. J. Syst. Evol. Microbiol.">
        <title>The Global Catalogue of Microorganisms (GCM) 10K type strain sequencing project: providing services to taxonomists for standard genome sequencing and annotation.</title>
        <authorList>
            <consortium name="The Broad Institute Genomics Platform"/>
            <consortium name="The Broad Institute Genome Sequencing Center for Infectious Disease"/>
            <person name="Wu L."/>
            <person name="Ma J."/>
        </authorList>
    </citation>
    <scope>NUCLEOTIDE SEQUENCE [LARGE SCALE GENOMIC DNA]</scope>
    <source>
        <strain evidence="12">CGMCC 1.19062</strain>
    </source>
</reference>
<keyword evidence="4 10" id="KW-0812">Transmembrane</keyword>
<keyword evidence="6 10" id="KW-0472">Membrane</keyword>
<comment type="subcellular location">
    <subcellularLocation>
        <location evidence="1">Bacterial flagellum basal body</location>
    </subcellularLocation>
    <subcellularLocation>
        <location evidence="2">Cell membrane</location>
    </subcellularLocation>
</comment>
<name>A0ABW5DR39_9PROT</name>
<evidence type="ECO:0000256" key="8">
    <source>
        <dbReference type="ARBA" id="ARBA00037937"/>
    </source>
</evidence>
<keyword evidence="3" id="KW-1003">Cell membrane</keyword>
<evidence type="ECO:0000256" key="10">
    <source>
        <dbReference type="SAM" id="Phobius"/>
    </source>
</evidence>
<feature type="transmembrane region" description="Helical" evidence="10">
    <location>
        <begin position="6"/>
        <end position="28"/>
    </location>
</feature>
<keyword evidence="7" id="KW-0975">Bacterial flagellum</keyword>
<evidence type="ECO:0000256" key="3">
    <source>
        <dbReference type="ARBA" id="ARBA00022475"/>
    </source>
</evidence>